<keyword evidence="1" id="KW-0175">Coiled coil</keyword>
<evidence type="ECO:0000259" key="2">
    <source>
        <dbReference type="Pfam" id="PF00534"/>
    </source>
</evidence>
<accession>A0A1F6A3B4</accession>
<dbReference type="SUPFAM" id="SSF53756">
    <property type="entry name" value="UDP-Glycosyltransferase/glycogen phosphorylase"/>
    <property type="match status" value="1"/>
</dbReference>
<reference evidence="4 5" key="1">
    <citation type="journal article" date="2016" name="Nat. Commun.">
        <title>Thousands of microbial genomes shed light on interconnected biogeochemical processes in an aquifer system.</title>
        <authorList>
            <person name="Anantharaman K."/>
            <person name="Brown C.T."/>
            <person name="Hug L.A."/>
            <person name="Sharon I."/>
            <person name="Castelle C.J."/>
            <person name="Probst A.J."/>
            <person name="Thomas B.C."/>
            <person name="Singh A."/>
            <person name="Wilkins M.J."/>
            <person name="Karaoz U."/>
            <person name="Brodie E.L."/>
            <person name="Williams K.H."/>
            <person name="Hubbard S.S."/>
            <person name="Banfield J.F."/>
        </authorList>
    </citation>
    <scope>NUCLEOTIDE SEQUENCE [LARGE SCALE GENOMIC DNA]</scope>
</reference>
<evidence type="ECO:0000256" key="1">
    <source>
        <dbReference type="SAM" id="Coils"/>
    </source>
</evidence>
<dbReference type="STRING" id="1798381.A2721_00015"/>
<dbReference type="PANTHER" id="PTHR45947">
    <property type="entry name" value="SULFOQUINOVOSYL TRANSFERASE SQD2"/>
    <property type="match status" value="1"/>
</dbReference>
<evidence type="ECO:0000313" key="5">
    <source>
        <dbReference type="Proteomes" id="UP000177871"/>
    </source>
</evidence>
<dbReference type="EMBL" id="MFJK01000008">
    <property type="protein sequence ID" value="OGG19208.1"/>
    <property type="molecule type" value="Genomic_DNA"/>
</dbReference>
<dbReference type="Pfam" id="PF13439">
    <property type="entry name" value="Glyco_transf_4"/>
    <property type="match status" value="1"/>
</dbReference>
<protein>
    <recommendedName>
        <fullName evidence="6">Glycosyl transferase family 1 domain-containing protein</fullName>
    </recommendedName>
</protein>
<gene>
    <name evidence="4" type="ORF">A2721_00015</name>
</gene>
<evidence type="ECO:0008006" key="6">
    <source>
        <dbReference type="Google" id="ProtNLM"/>
    </source>
</evidence>
<feature type="domain" description="Glycosyltransferase subfamily 4-like N-terminal" evidence="3">
    <location>
        <begin position="13"/>
        <end position="189"/>
    </location>
</feature>
<dbReference type="GO" id="GO:0016757">
    <property type="term" value="F:glycosyltransferase activity"/>
    <property type="evidence" value="ECO:0007669"/>
    <property type="project" value="InterPro"/>
</dbReference>
<dbReference type="PANTHER" id="PTHR45947:SF3">
    <property type="entry name" value="SULFOQUINOVOSYL TRANSFERASE SQD2"/>
    <property type="match status" value="1"/>
</dbReference>
<sequence length="377" mass="42503">MKVALVHDYLKEYGGAERVLSVLHEMFPEAPIYTAFMTPGSTAAKAFKGAKIVTSWADLLIRNFNLYSPLRFLIPAIWESFDFSKFDVVILSSSGYITKFLRKSRGPRVLCYCHTPPRFLYGYVTAMEWRRFWPVKVYGYLLAHFLRLYDFLGAQRVDQFVANSENVAARIRKFYRKEPVVIYPPVEVEEIQRVTRGNRGNQGNQGAGKEKYFLVAGRIAGAKGVDLAMAAANKLGVKLKIVGEFAGLRFGATDLEKLKSPNIEFLGRVSDEELYGLYAGARAFLALGQDEDFGMTPVEAMAAGTPVVAFKSGGYLESVIEGKTGTFFEEYNAESLAGAMRRIGKIKIKKEELRRQAEKFSKERFVLNFHQLIKKLK</sequence>
<dbReference type="InterPro" id="IPR028098">
    <property type="entry name" value="Glyco_trans_4-like_N"/>
</dbReference>
<feature type="coiled-coil region" evidence="1">
    <location>
        <begin position="336"/>
        <end position="363"/>
    </location>
</feature>
<evidence type="ECO:0000259" key="3">
    <source>
        <dbReference type="Pfam" id="PF13439"/>
    </source>
</evidence>
<feature type="domain" description="Glycosyl transferase family 1" evidence="2">
    <location>
        <begin position="207"/>
        <end position="359"/>
    </location>
</feature>
<organism evidence="4 5">
    <name type="scientific">Candidatus Gottesmanbacteria bacterium RIFCSPHIGHO2_01_FULL_47_48</name>
    <dbReference type="NCBI Taxonomy" id="1798381"/>
    <lineage>
        <taxon>Bacteria</taxon>
        <taxon>Candidatus Gottesmaniibacteriota</taxon>
    </lineage>
</organism>
<comment type="caution">
    <text evidence="4">The sequence shown here is derived from an EMBL/GenBank/DDBJ whole genome shotgun (WGS) entry which is preliminary data.</text>
</comment>
<evidence type="ECO:0000313" key="4">
    <source>
        <dbReference type="EMBL" id="OGG19208.1"/>
    </source>
</evidence>
<name>A0A1F6A3B4_9BACT</name>
<dbReference type="Gene3D" id="3.40.50.2000">
    <property type="entry name" value="Glycogen Phosphorylase B"/>
    <property type="match status" value="2"/>
</dbReference>
<proteinExistence type="predicted"/>
<dbReference type="AlphaFoldDB" id="A0A1F6A3B4"/>
<dbReference type="Pfam" id="PF00534">
    <property type="entry name" value="Glycos_transf_1"/>
    <property type="match status" value="1"/>
</dbReference>
<dbReference type="InterPro" id="IPR050194">
    <property type="entry name" value="Glycosyltransferase_grp1"/>
</dbReference>
<dbReference type="InterPro" id="IPR001296">
    <property type="entry name" value="Glyco_trans_1"/>
</dbReference>
<dbReference type="Proteomes" id="UP000177871">
    <property type="component" value="Unassembled WGS sequence"/>
</dbReference>